<keyword evidence="4" id="KW-1003">Cell membrane</keyword>
<organism evidence="10 11">
    <name type="scientific">Bdellovibrio bacteriovorus str. Tiberius</name>
    <dbReference type="NCBI Taxonomy" id="1069642"/>
    <lineage>
        <taxon>Bacteria</taxon>
        <taxon>Pseudomonadati</taxon>
        <taxon>Bdellovibrionota</taxon>
        <taxon>Bdellovibrionia</taxon>
        <taxon>Bdellovibrionales</taxon>
        <taxon>Pseudobdellovibrionaceae</taxon>
        <taxon>Bdellovibrio</taxon>
    </lineage>
</organism>
<keyword evidence="3" id="KW-0813">Transport</keyword>
<proteinExistence type="inferred from homology"/>
<evidence type="ECO:0000256" key="2">
    <source>
        <dbReference type="ARBA" id="ARBA00006236"/>
    </source>
</evidence>
<dbReference type="FunFam" id="1.20.1720.10:FF:000005">
    <property type="entry name" value="Bcr/CflA family efflux transporter"/>
    <property type="match status" value="1"/>
</dbReference>
<dbReference type="Gene3D" id="1.20.1720.10">
    <property type="entry name" value="Multidrug resistance protein D"/>
    <property type="match status" value="1"/>
</dbReference>
<evidence type="ECO:0000256" key="3">
    <source>
        <dbReference type="ARBA" id="ARBA00022448"/>
    </source>
</evidence>
<evidence type="ECO:0000259" key="9">
    <source>
        <dbReference type="PROSITE" id="PS50850"/>
    </source>
</evidence>
<keyword evidence="7 8" id="KW-0472">Membrane</keyword>
<dbReference type="InterPro" id="IPR011701">
    <property type="entry name" value="MFS"/>
</dbReference>
<feature type="transmembrane region" description="Helical" evidence="8">
    <location>
        <begin position="167"/>
        <end position="189"/>
    </location>
</feature>
<dbReference type="InterPro" id="IPR036259">
    <property type="entry name" value="MFS_trans_sf"/>
</dbReference>
<protein>
    <submittedName>
        <fullName evidence="10">Bcr/CflA subfamily drug resistance transporter</fullName>
    </submittedName>
</protein>
<dbReference type="PATRIC" id="fig|1069642.3.peg.380"/>
<dbReference type="NCBIfam" id="TIGR00710">
    <property type="entry name" value="efflux_Bcr_CflA"/>
    <property type="match status" value="1"/>
</dbReference>
<dbReference type="Proteomes" id="UP000010074">
    <property type="component" value="Chromosome"/>
</dbReference>
<dbReference type="SUPFAM" id="SSF103473">
    <property type="entry name" value="MFS general substrate transporter"/>
    <property type="match status" value="1"/>
</dbReference>
<gene>
    <name evidence="10" type="primary">tcaB</name>
    <name evidence="10" type="ORF">Bdt_0387</name>
</gene>
<dbReference type="AlphaFoldDB" id="K7YU01"/>
<dbReference type="HOGENOM" id="CLU_001265_47_1_7"/>
<accession>K7YU01</accession>
<feature type="transmembrane region" description="Helical" evidence="8">
    <location>
        <begin position="51"/>
        <end position="70"/>
    </location>
</feature>
<feature type="transmembrane region" description="Helical" evidence="8">
    <location>
        <begin position="217"/>
        <end position="243"/>
    </location>
</feature>
<dbReference type="InterPro" id="IPR020846">
    <property type="entry name" value="MFS_dom"/>
</dbReference>
<evidence type="ECO:0000256" key="6">
    <source>
        <dbReference type="ARBA" id="ARBA00022989"/>
    </source>
</evidence>
<dbReference type="GO" id="GO:1990961">
    <property type="term" value="P:xenobiotic detoxification by transmembrane export across the plasma membrane"/>
    <property type="evidence" value="ECO:0007669"/>
    <property type="project" value="InterPro"/>
</dbReference>
<feature type="transmembrane region" description="Helical" evidence="8">
    <location>
        <begin position="255"/>
        <end position="275"/>
    </location>
</feature>
<comment type="subcellular location">
    <subcellularLocation>
        <location evidence="1">Cell membrane</location>
        <topology evidence="1">Multi-pass membrane protein</topology>
    </subcellularLocation>
</comment>
<name>K7YU01_BDEBC</name>
<sequence>MQSTSAKPNTPFALLILLLASLTAFGPLSIDMYLPAFPAIAENLNVPLSSVQMSLASFFIGLATGQIFYGPITDRFGRKKPLYVGLGIYALASLVCAFTKNVEMLILFRFLQALGSCAGVVISRAIVRDLFTHQETARVFSLLMLVMGVAPILAPFFGGYISEFFGWRAIFALMVIISTSCIVMLAIFLPETHQPDQRVHIKDSLKNYLQIIKDRHFMGYALAGGAAQAGLFAYITGSSFVFINLFEIPAKSFGWVFGSNAIGLIACSQINARLLKRLSYDVILEKIFVVLGVLGVVLAMAGIFNWGFWGLAIPLFLFIAALGMTFPNATAGAMATQRKAAGSASALLGTLQYGIAALSSAAVSRLHDGTTLPMCAMIGFCGVLALALHRLLVKKAA</sequence>
<evidence type="ECO:0000256" key="4">
    <source>
        <dbReference type="ARBA" id="ARBA00022475"/>
    </source>
</evidence>
<comment type="similarity">
    <text evidence="2">Belongs to the major facilitator superfamily. Bcr/CmlA family.</text>
</comment>
<dbReference type="NCBIfam" id="NF008314">
    <property type="entry name" value="PRK11102.1"/>
    <property type="match status" value="1"/>
</dbReference>
<dbReference type="GO" id="GO:0005886">
    <property type="term" value="C:plasma membrane"/>
    <property type="evidence" value="ECO:0007669"/>
    <property type="project" value="UniProtKB-SubCell"/>
</dbReference>
<feature type="transmembrane region" description="Helical" evidence="8">
    <location>
        <begin position="346"/>
        <end position="364"/>
    </location>
</feature>
<dbReference type="PANTHER" id="PTHR23502:SF132">
    <property type="entry name" value="POLYAMINE TRANSPORTER 2-RELATED"/>
    <property type="match status" value="1"/>
</dbReference>
<dbReference type="CDD" id="cd17320">
    <property type="entry name" value="MFS_MdfA_MDR_like"/>
    <property type="match status" value="1"/>
</dbReference>
<evidence type="ECO:0000256" key="5">
    <source>
        <dbReference type="ARBA" id="ARBA00022692"/>
    </source>
</evidence>
<feature type="transmembrane region" description="Helical" evidence="8">
    <location>
        <begin position="315"/>
        <end position="334"/>
    </location>
</feature>
<dbReference type="KEGG" id="bbat:Bdt_0387"/>
<dbReference type="InterPro" id="IPR004812">
    <property type="entry name" value="Efflux_drug-R_Bcr/CmlA"/>
</dbReference>
<keyword evidence="6 8" id="KW-1133">Transmembrane helix</keyword>
<dbReference type="RefSeq" id="WP_015089579.1">
    <property type="nucleotide sequence ID" value="NC_019567.1"/>
</dbReference>
<feature type="transmembrane region" description="Helical" evidence="8">
    <location>
        <begin position="82"/>
        <end position="100"/>
    </location>
</feature>
<evidence type="ECO:0000256" key="8">
    <source>
        <dbReference type="SAM" id="Phobius"/>
    </source>
</evidence>
<keyword evidence="5 8" id="KW-0812">Transmembrane</keyword>
<dbReference type="PANTHER" id="PTHR23502">
    <property type="entry name" value="MAJOR FACILITATOR SUPERFAMILY"/>
    <property type="match status" value="1"/>
</dbReference>
<reference evidence="10 11" key="1">
    <citation type="journal article" date="2012" name="BMC Genomics">
        <title>Genome analysis of a simultaneously predatory and prey-independent, novel Bdellovibrio bacteriovorus from the River Tiber, supports in silico predictions of both ancient and recent lateral gene transfer from diverse bacteria.</title>
        <authorList>
            <person name="Hobley L."/>
            <person name="Lerner T.R."/>
            <person name="Williams L.E."/>
            <person name="Lambert C."/>
            <person name="Till R."/>
            <person name="Milner D.S."/>
            <person name="Basford S.M."/>
            <person name="Capeness M.J."/>
            <person name="Fenton A.K."/>
            <person name="Atterbury R.J."/>
            <person name="Harris M.A."/>
            <person name="Sockett R.E."/>
        </authorList>
    </citation>
    <scope>NUCLEOTIDE SEQUENCE [LARGE SCALE GENOMIC DNA]</scope>
    <source>
        <strain evidence="10 11">Tiberius</strain>
    </source>
</reference>
<dbReference type="PROSITE" id="PS50850">
    <property type="entry name" value="MFS"/>
    <property type="match status" value="1"/>
</dbReference>
<evidence type="ECO:0000313" key="10">
    <source>
        <dbReference type="EMBL" id="AFY00095.1"/>
    </source>
</evidence>
<dbReference type="GO" id="GO:0042910">
    <property type="term" value="F:xenobiotic transmembrane transporter activity"/>
    <property type="evidence" value="ECO:0007669"/>
    <property type="project" value="InterPro"/>
</dbReference>
<feature type="transmembrane region" description="Helical" evidence="8">
    <location>
        <begin position="106"/>
        <end position="127"/>
    </location>
</feature>
<dbReference type="GO" id="GO:0015385">
    <property type="term" value="F:sodium:proton antiporter activity"/>
    <property type="evidence" value="ECO:0007669"/>
    <property type="project" value="TreeGrafter"/>
</dbReference>
<dbReference type="Pfam" id="PF07690">
    <property type="entry name" value="MFS_1"/>
    <property type="match status" value="1"/>
</dbReference>
<feature type="transmembrane region" description="Helical" evidence="8">
    <location>
        <begin position="370"/>
        <end position="393"/>
    </location>
</feature>
<dbReference type="STRING" id="1069642.Bdt_0387"/>
<evidence type="ECO:0000256" key="7">
    <source>
        <dbReference type="ARBA" id="ARBA00023136"/>
    </source>
</evidence>
<evidence type="ECO:0000256" key="1">
    <source>
        <dbReference type="ARBA" id="ARBA00004651"/>
    </source>
</evidence>
<feature type="transmembrane region" description="Helical" evidence="8">
    <location>
        <begin position="287"/>
        <end position="309"/>
    </location>
</feature>
<feature type="domain" description="Major facilitator superfamily (MFS) profile" evidence="9">
    <location>
        <begin position="12"/>
        <end position="397"/>
    </location>
</feature>
<dbReference type="OrthoDB" id="5289066at2"/>
<evidence type="ECO:0000313" key="11">
    <source>
        <dbReference type="Proteomes" id="UP000010074"/>
    </source>
</evidence>
<feature type="transmembrane region" description="Helical" evidence="8">
    <location>
        <begin position="139"/>
        <end position="161"/>
    </location>
</feature>
<dbReference type="EMBL" id="CP002930">
    <property type="protein sequence ID" value="AFY00095.1"/>
    <property type="molecule type" value="Genomic_DNA"/>
</dbReference>